<dbReference type="PROSITE" id="PS50110">
    <property type="entry name" value="RESPONSE_REGULATORY"/>
    <property type="match status" value="1"/>
</dbReference>
<dbReference type="InterPro" id="IPR011006">
    <property type="entry name" value="CheY-like_superfamily"/>
</dbReference>
<dbReference type="Proteomes" id="UP001589709">
    <property type="component" value="Unassembled WGS sequence"/>
</dbReference>
<name>A0ABV5MYQ5_9ACTN</name>
<dbReference type="GO" id="GO:0003677">
    <property type="term" value="F:DNA binding"/>
    <property type="evidence" value="ECO:0007669"/>
    <property type="project" value="UniProtKB-KW"/>
</dbReference>
<dbReference type="SMART" id="SM00421">
    <property type="entry name" value="HTH_LUXR"/>
    <property type="match status" value="1"/>
</dbReference>
<organism evidence="5 6">
    <name type="scientific">Streptomyces cinereospinus</name>
    <dbReference type="NCBI Taxonomy" id="285561"/>
    <lineage>
        <taxon>Bacteria</taxon>
        <taxon>Bacillati</taxon>
        <taxon>Actinomycetota</taxon>
        <taxon>Actinomycetes</taxon>
        <taxon>Kitasatosporales</taxon>
        <taxon>Streptomycetaceae</taxon>
        <taxon>Streptomyces</taxon>
    </lineage>
</organism>
<dbReference type="InterPro" id="IPR000792">
    <property type="entry name" value="Tscrpt_reg_LuxR_C"/>
</dbReference>
<evidence type="ECO:0000256" key="1">
    <source>
        <dbReference type="ARBA" id="ARBA00023125"/>
    </source>
</evidence>
<dbReference type="PRINTS" id="PR00038">
    <property type="entry name" value="HTHLUXR"/>
</dbReference>
<evidence type="ECO:0000313" key="5">
    <source>
        <dbReference type="EMBL" id="MFB9463147.1"/>
    </source>
</evidence>
<dbReference type="InterPro" id="IPR016032">
    <property type="entry name" value="Sig_transdc_resp-reg_C-effctor"/>
</dbReference>
<dbReference type="RefSeq" id="WP_381345164.1">
    <property type="nucleotide sequence ID" value="NZ_JBHMCY010000015.1"/>
</dbReference>
<sequence>MIRILLAEDMNMVRGALVALLSLERDLEVVCELERGDEIIDAALKVRPDIAVIDIDLPGLDGLSAAVQLRERLLSCKTLMLTSLGRPGTLRRALAAEVDGYLLKDESPAELAYAIRRVIAGQRVIDSKLALASWSGAQSPLTERETEVLRLAAEGSEAREIASALHLSTGTVRNYLTTVVVKLNARNRVDAIRIARDAGWLV</sequence>
<dbReference type="InterPro" id="IPR001789">
    <property type="entry name" value="Sig_transdc_resp-reg_receiver"/>
</dbReference>
<protein>
    <submittedName>
        <fullName evidence="5">DNA-binding response regulator</fullName>
    </submittedName>
</protein>
<dbReference type="InterPro" id="IPR039420">
    <property type="entry name" value="WalR-like"/>
</dbReference>
<evidence type="ECO:0000259" key="4">
    <source>
        <dbReference type="PROSITE" id="PS50110"/>
    </source>
</evidence>
<feature type="modified residue" description="4-aspartylphosphate" evidence="2">
    <location>
        <position position="54"/>
    </location>
</feature>
<proteinExistence type="predicted"/>
<dbReference type="Pfam" id="PF00072">
    <property type="entry name" value="Response_reg"/>
    <property type="match status" value="1"/>
</dbReference>
<keyword evidence="1 5" id="KW-0238">DNA-binding</keyword>
<feature type="domain" description="Response regulatory" evidence="4">
    <location>
        <begin position="3"/>
        <end position="119"/>
    </location>
</feature>
<gene>
    <name evidence="5" type="ORF">ACFF45_10625</name>
</gene>
<dbReference type="SUPFAM" id="SSF46894">
    <property type="entry name" value="C-terminal effector domain of the bipartite response regulators"/>
    <property type="match status" value="1"/>
</dbReference>
<dbReference type="Gene3D" id="3.40.50.2300">
    <property type="match status" value="1"/>
</dbReference>
<keyword evidence="2" id="KW-0597">Phosphoprotein</keyword>
<evidence type="ECO:0000313" key="6">
    <source>
        <dbReference type="Proteomes" id="UP001589709"/>
    </source>
</evidence>
<evidence type="ECO:0000256" key="2">
    <source>
        <dbReference type="PROSITE-ProRule" id="PRU00169"/>
    </source>
</evidence>
<dbReference type="PROSITE" id="PS50043">
    <property type="entry name" value="HTH_LUXR_2"/>
    <property type="match status" value="1"/>
</dbReference>
<feature type="domain" description="HTH luxR-type" evidence="3">
    <location>
        <begin position="134"/>
        <end position="199"/>
    </location>
</feature>
<dbReference type="PANTHER" id="PTHR43214:SF42">
    <property type="entry name" value="TRANSCRIPTIONAL REGULATORY PROTEIN DESR"/>
    <property type="match status" value="1"/>
</dbReference>
<accession>A0ABV5MYQ5</accession>
<dbReference type="CDD" id="cd06170">
    <property type="entry name" value="LuxR_C_like"/>
    <property type="match status" value="1"/>
</dbReference>
<dbReference type="PANTHER" id="PTHR43214">
    <property type="entry name" value="TWO-COMPONENT RESPONSE REGULATOR"/>
    <property type="match status" value="1"/>
</dbReference>
<comment type="caution">
    <text evidence="5">The sequence shown here is derived from an EMBL/GenBank/DDBJ whole genome shotgun (WGS) entry which is preliminary data.</text>
</comment>
<dbReference type="Pfam" id="PF00196">
    <property type="entry name" value="GerE"/>
    <property type="match status" value="1"/>
</dbReference>
<reference evidence="5 6" key="1">
    <citation type="submission" date="2024-09" db="EMBL/GenBank/DDBJ databases">
        <authorList>
            <person name="Sun Q."/>
            <person name="Mori K."/>
        </authorList>
    </citation>
    <scope>NUCLEOTIDE SEQUENCE [LARGE SCALE GENOMIC DNA]</scope>
    <source>
        <strain evidence="5 6">JCM 6917</strain>
    </source>
</reference>
<dbReference type="EMBL" id="JBHMCY010000015">
    <property type="protein sequence ID" value="MFB9463147.1"/>
    <property type="molecule type" value="Genomic_DNA"/>
</dbReference>
<evidence type="ECO:0000259" key="3">
    <source>
        <dbReference type="PROSITE" id="PS50043"/>
    </source>
</evidence>
<keyword evidence="6" id="KW-1185">Reference proteome</keyword>
<dbReference type="SMART" id="SM00448">
    <property type="entry name" value="REC"/>
    <property type="match status" value="1"/>
</dbReference>
<dbReference type="SUPFAM" id="SSF52172">
    <property type="entry name" value="CheY-like"/>
    <property type="match status" value="1"/>
</dbReference>